<reference evidence="1" key="1">
    <citation type="journal article" date="2023" name="Insect Mol. Biol.">
        <title>Genome sequencing provides insights into the evolution of gene families encoding plant cell wall-degrading enzymes in longhorned beetles.</title>
        <authorList>
            <person name="Shin N.R."/>
            <person name="Okamura Y."/>
            <person name="Kirsch R."/>
            <person name="Pauchet Y."/>
        </authorList>
    </citation>
    <scope>NUCLEOTIDE SEQUENCE</scope>
    <source>
        <strain evidence="1">MMC_N1</strain>
    </source>
</reference>
<proteinExistence type="predicted"/>
<keyword evidence="2" id="KW-1185">Reference proteome</keyword>
<evidence type="ECO:0000313" key="1">
    <source>
        <dbReference type="EMBL" id="KAJ8980478.1"/>
    </source>
</evidence>
<sequence>MTTAANKLKQYKALRQMCTNQVSELREFADRASADAGFAIQFKILYQQLEGIQNEFKKHHQTVLSLVATLDEADIESEEVIRKQFEFNSSYVYAVYYTLFEREQEPNTSNSTAPVSNNKPNVKLPRIEIPKFSALKNMEFPTDEWDFILFYMFSKHLDSDTMTRFELEHPDSSQVPTFESLKCFVLKQCNALDTIDFSNTKVQRPSDISPNSQEIHKIQAPTNTASSMMSQPSTSQCSPGNFCGVGSTRTNVLLSTAVVEILDIRGHYQQARVLLDSGSQTSYISQKLFKKLGLHRFNFSTSIQGLSSMKEITSNGGVTCSVKPVGDSGPVLNVDAIILPKLCADMPTAYFNSEQYPHIHNLKLADPLFCQPGTIDVLLGADVFPYILKPGSINGNPNEPVAINTIFGYVIMGKILNNISNNNAVSLFSMLDNDVLAINNSIKSFWELEEIPTLQFLSAEDEFCEKLFKETHIRDENGRYIVQLPFKSEPQFDTESSRKMALRRFHSLEKRLLTNPELYKKYSEYIRDYIDNDYLELISENSRPANCFYIPHHVVSKSDKIRIVYDASAKTEQNISLNDTLLVGPKLQKDIVTILLHFRVHAVAFTCDIKGMFTQIVVDKQHTDFQRILWRFSPLEPINDYRLKRVTFGLSCSPFLANRTIMQLAHDEKINFPYAVNVLKNDIYVDDVITSCNSLQEAKILRDQLMAWTDSTISLTWIKAPPYRWKTFISNRVARIQSKVNPSIWRHINSEFNPADCASRGLLPSELLHTGHWWAGPPWLKCSEESWPTSSFNHLIDSPEVTAEEKSVTLAAFLSENVLDLLVEKYSTLPKLKRIVAWAMRFIHNCKNPFNRKSESVDVFLKPTFLTTKNFPLSCHEIIV</sequence>
<dbReference type="PANTHER" id="PTHR47331:SF5">
    <property type="entry name" value="RIBONUCLEASE H"/>
    <property type="match status" value="1"/>
</dbReference>
<dbReference type="CDD" id="cd00303">
    <property type="entry name" value="retropepsin_like"/>
    <property type="match status" value="1"/>
</dbReference>
<comment type="caution">
    <text evidence="1">The sequence shown here is derived from an EMBL/GenBank/DDBJ whole genome shotgun (WGS) entry which is preliminary data.</text>
</comment>
<gene>
    <name evidence="1" type="ORF">NQ317_013231</name>
</gene>
<dbReference type="InterPro" id="IPR001969">
    <property type="entry name" value="Aspartic_peptidase_AS"/>
</dbReference>
<accession>A0ABQ9JQD4</accession>
<dbReference type="PROSITE" id="PS00141">
    <property type="entry name" value="ASP_PROTEASE"/>
    <property type="match status" value="1"/>
</dbReference>
<dbReference type="Proteomes" id="UP001162164">
    <property type="component" value="Unassembled WGS sequence"/>
</dbReference>
<dbReference type="InterPro" id="IPR021109">
    <property type="entry name" value="Peptidase_aspartic_dom_sf"/>
</dbReference>
<name>A0ABQ9JQD4_9CUCU</name>
<organism evidence="1 2">
    <name type="scientific">Molorchus minor</name>
    <dbReference type="NCBI Taxonomy" id="1323400"/>
    <lineage>
        <taxon>Eukaryota</taxon>
        <taxon>Metazoa</taxon>
        <taxon>Ecdysozoa</taxon>
        <taxon>Arthropoda</taxon>
        <taxon>Hexapoda</taxon>
        <taxon>Insecta</taxon>
        <taxon>Pterygota</taxon>
        <taxon>Neoptera</taxon>
        <taxon>Endopterygota</taxon>
        <taxon>Coleoptera</taxon>
        <taxon>Polyphaga</taxon>
        <taxon>Cucujiformia</taxon>
        <taxon>Chrysomeloidea</taxon>
        <taxon>Cerambycidae</taxon>
        <taxon>Lamiinae</taxon>
        <taxon>Monochamini</taxon>
        <taxon>Molorchus</taxon>
    </lineage>
</organism>
<dbReference type="Gene3D" id="2.40.70.10">
    <property type="entry name" value="Acid Proteases"/>
    <property type="match status" value="1"/>
</dbReference>
<evidence type="ECO:0000313" key="2">
    <source>
        <dbReference type="Proteomes" id="UP001162164"/>
    </source>
</evidence>
<dbReference type="InterPro" id="IPR043502">
    <property type="entry name" value="DNA/RNA_pol_sf"/>
</dbReference>
<evidence type="ECO:0008006" key="3">
    <source>
        <dbReference type="Google" id="ProtNLM"/>
    </source>
</evidence>
<dbReference type="PANTHER" id="PTHR47331">
    <property type="entry name" value="PHD-TYPE DOMAIN-CONTAINING PROTEIN"/>
    <property type="match status" value="1"/>
</dbReference>
<protein>
    <recommendedName>
        <fullName evidence="3">Peptidase aspartic putative domain-containing protein</fullName>
    </recommendedName>
</protein>
<dbReference type="EMBL" id="JAPWTJ010000258">
    <property type="protein sequence ID" value="KAJ8980478.1"/>
    <property type="molecule type" value="Genomic_DNA"/>
</dbReference>
<dbReference type="SUPFAM" id="SSF56672">
    <property type="entry name" value="DNA/RNA polymerases"/>
    <property type="match status" value="1"/>
</dbReference>